<name>A0AA40AQ10_9PEZI</name>
<dbReference type="InterPro" id="IPR045518">
    <property type="entry name" value="2EXR"/>
</dbReference>
<evidence type="ECO:0000313" key="4">
    <source>
        <dbReference type="Proteomes" id="UP001172102"/>
    </source>
</evidence>
<gene>
    <name evidence="3" type="ORF">B0H67DRAFT_167304</name>
</gene>
<feature type="transmembrane region" description="Helical" evidence="1">
    <location>
        <begin position="16"/>
        <end position="32"/>
    </location>
</feature>
<dbReference type="Pfam" id="PF20150">
    <property type="entry name" value="2EXR"/>
    <property type="match status" value="1"/>
</dbReference>
<dbReference type="PANTHER" id="PTHR35910">
    <property type="entry name" value="2EXR DOMAIN-CONTAINING PROTEIN"/>
    <property type="match status" value="1"/>
</dbReference>
<evidence type="ECO:0000256" key="1">
    <source>
        <dbReference type="SAM" id="Phobius"/>
    </source>
</evidence>
<keyword evidence="1" id="KW-1133">Transmembrane helix</keyword>
<keyword evidence="1" id="KW-0812">Transmembrane</keyword>
<keyword evidence="1" id="KW-0472">Membrane</keyword>
<comment type="caution">
    <text evidence="3">The sequence shown here is derived from an EMBL/GenBank/DDBJ whole genome shotgun (WGS) entry which is preliminary data.</text>
</comment>
<dbReference type="AlphaFoldDB" id="A0AA40AQ10"/>
<reference evidence="3" key="1">
    <citation type="submission" date="2023-06" db="EMBL/GenBank/DDBJ databases">
        <title>Genome-scale phylogeny and comparative genomics of the fungal order Sordariales.</title>
        <authorList>
            <consortium name="Lawrence Berkeley National Laboratory"/>
            <person name="Hensen N."/>
            <person name="Bonometti L."/>
            <person name="Westerberg I."/>
            <person name="Brannstrom I.O."/>
            <person name="Guillou S."/>
            <person name="Cros-Aarteil S."/>
            <person name="Calhoun S."/>
            <person name="Haridas S."/>
            <person name="Kuo A."/>
            <person name="Mondo S."/>
            <person name="Pangilinan J."/>
            <person name="Riley R."/>
            <person name="Labutti K."/>
            <person name="Andreopoulos B."/>
            <person name="Lipzen A."/>
            <person name="Chen C."/>
            <person name="Yanf M."/>
            <person name="Daum C."/>
            <person name="Ng V."/>
            <person name="Clum A."/>
            <person name="Steindorff A."/>
            <person name="Ohm R."/>
            <person name="Martin F."/>
            <person name="Silar P."/>
            <person name="Natvig D."/>
            <person name="Lalanne C."/>
            <person name="Gautier V."/>
            <person name="Ament-Velasquez S.L."/>
            <person name="Kruys A."/>
            <person name="Hutchinson M.I."/>
            <person name="Powell A.J."/>
            <person name="Barry K."/>
            <person name="Miller A.N."/>
            <person name="Grigoriev I.V."/>
            <person name="Debuchy R."/>
            <person name="Gladieux P."/>
            <person name="Thoren M.H."/>
            <person name="Johannesson H."/>
        </authorList>
    </citation>
    <scope>NUCLEOTIDE SEQUENCE</scope>
    <source>
        <strain evidence="3">SMH4607-1</strain>
    </source>
</reference>
<dbReference type="EMBL" id="JAUKUA010000003">
    <property type="protein sequence ID" value="KAK0719850.1"/>
    <property type="molecule type" value="Genomic_DNA"/>
</dbReference>
<sequence>MTSIDSATTQYDSQSYLIKVMIQLTIIIGWFSKRLKRYTRLVQEASREALEERRLLDAQQPLTGSTTPTTFPQFNHLPPELRHQIWAEALPGPRVLMLKPPSSSPSMPSLSDCLSWLSNPFSPEASTRKRRYQNSSISNVWTCTTSVPAVLHVCSEARAIGLRHYRLGLAPGSSEPRIYVDFMRDVVGLSDELMQSPAGRNLWRLTNDLQHVQKIALASGSAPSFLAMRQPYGLANVEEVALVDSALWGTGLVPRVAQLDWSYWVQWQCGKGLAQRWVGARGVDGRRAKLLRAT</sequence>
<proteinExistence type="predicted"/>
<dbReference type="PANTHER" id="PTHR35910:SF1">
    <property type="entry name" value="2EXR DOMAIN-CONTAINING PROTEIN"/>
    <property type="match status" value="1"/>
</dbReference>
<protein>
    <recommendedName>
        <fullName evidence="2">2EXR domain-containing protein</fullName>
    </recommendedName>
</protein>
<feature type="domain" description="2EXR" evidence="2">
    <location>
        <begin position="71"/>
        <end position="187"/>
    </location>
</feature>
<dbReference type="Proteomes" id="UP001172102">
    <property type="component" value="Unassembled WGS sequence"/>
</dbReference>
<organism evidence="3 4">
    <name type="scientific">Lasiosphaeris hirsuta</name>
    <dbReference type="NCBI Taxonomy" id="260670"/>
    <lineage>
        <taxon>Eukaryota</taxon>
        <taxon>Fungi</taxon>
        <taxon>Dikarya</taxon>
        <taxon>Ascomycota</taxon>
        <taxon>Pezizomycotina</taxon>
        <taxon>Sordariomycetes</taxon>
        <taxon>Sordariomycetidae</taxon>
        <taxon>Sordariales</taxon>
        <taxon>Lasiosphaeriaceae</taxon>
        <taxon>Lasiosphaeris</taxon>
    </lineage>
</organism>
<accession>A0AA40AQ10</accession>
<evidence type="ECO:0000313" key="3">
    <source>
        <dbReference type="EMBL" id="KAK0719850.1"/>
    </source>
</evidence>
<keyword evidence="4" id="KW-1185">Reference proteome</keyword>
<evidence type="ECO:0000259" key="2">
    <source>
        <dbReference type="Pfam" id="PF20150"/>
    </source>
</evidence>